<reference evidence="2 3" key="1">
    <citation type="journal article" date="2011" name="J. Bacteriol.">
        <title>Genome sequence of 'Pedosphaera parvula' Ellin514, an aerobic Verrucomicrobial isolate from pasture soil.</title>
        <authorList>
            <person name="Kant R."/>
            <person name="van Passel M.W."/>
            <person name="Sangwan P."/>
            <person name="Palva A."/>
            <person name="Lucas S."/>
            <person name="Copeland A."/>
            <person name="Lapidus A."/>
            <person name="Glavina Del Rio T."/>
            <person name="Dalin E."/>
            <person name="Tice H."/>
            <person name="Bruce D."/>
            <person name="Goodwin L."/>
            <person name="Pitluck S."/>
            <person name="Chertkov O."/>
            <person name="Larimer F.W."/>
            <person name="Land M.L."/>
            <person name="Hauser L."/>
            <person name="Brettin T.S."/>
            <person name="Detter J.C."/>
            <person name="Han S."/>
            <person name="de Vos W.M."/>
            <person name="Janssen P.H."/>
            <person name="Smidt H."/>
        </authorList>
    </citation>
    <scope>NUCLEOTIDE SEQUENCE [LARGE SCALE GENOMIC DNA]</scope>
    <source>
        <strain evidence="2 3">Ellin514</strain>
    </source>
</reference>
<evidence type="ECO:0008006" key="4">
    <source>
        <dbReference type="Google" id="ProtNLM"/>
    </source>
</evidence>
<evidence type="ECO:0000313" key="3">
    <source>
        <dbReference type="Proteomes" id="UP000003688"/>
    </source>
</evidence>
<accession>B9XDH4</accession>
<feature type="transmembrane region" description="Helical" evidence="1">
    <location>
        <begin position="20"/>
        <end position="44"/>
    </location>
</feature>
<keyword evidence="1" id="KW-0812">Transmembrane</keyword>
<protein>
    <recommendedName>
        <fullName evidence="4">DUF3592 domain-containing protein</fullName>
    </recommendedName>
</protein>
<sequence precursor="true">MSTMISASSPPRSVPLSTRLVVLFGGTFSTFGWFFFGFGMFFVWAMGVKGDYTSAFVMRGKLETASAEVTQVDSTSYTEGGGRHSRGVPIYAYHYKFETGGTGFEGISYRTGRIGKKPGGHMTVEFPAGRPDRSRIQGMRRAVFGPSVAMVFLFPMVGLGVVLPGLWRGLKNIRLLANGEMAEGRLVSKTATNVQVNKRTVYELTFTFCDSQGQVRQASTKTHLPERLEDDRREVLVYDRNDYKYAALLDNLPGELALTERGEIKPCRFGAVLKVILVLLLVWSAVAGGFVVKLFQK</sequence>
<evidence type="ECO:0000313" key="2">
    <source>
        <dbReference type="EMBL" id="EEF62120.1"/>
    </source>
</evidence>
<name>B9XDH4_PEDPL</name>
<dbReference type="EMBL" id="ABOX02000006">
    <property type="protein sequence ID" value="EEF62120.1"/>
    <property type="molecule type" value="Genomic_DNA"/>
</dbReference>
<keyword evidence="1" id="KW-1133">Transmembrane helix</keyword>
<keyword evidence="3" id="KW-1185">Reference proteome</keyword>
<dbReference type="RefSeq" id="WP_007413872.1">
    <property type="nucleotide sequence ID" value="NZ_ABOX02000006.1"/>
</dbReference>
<keyword evidence="1" id="KW-0472">Membrane</keyword>
<organism evidence="2 3">
    <name type="scientific">Pedosphaera parvula (strain Ellin514)</name>
    <dbReference type="NCBI Taxonomy" id="320771"/>
    <lineage>
        <taxon>Bacteria</taxon>
        <taxon>Pseudomonadati</taxon>
        <taxon>Verrucomicrobiota</taxon>
        <taxon>Pedosphaerae</taxon>
        <taxon>Pedosphaerales</taxon>
        <taxon>Pedosphaeraceae</taxon>
        <taxon>Pedosphaera</taxon>
    </lineage>
</organism>
<proteinExistence type="predicted"/>
<dbReference type="OrthoDB" id="976725at2"/>
<gene>
    <name evidence="2" type="ORF">Cflav_PD6395</name>
</gene>
<evidence type="ECO:0000256" key="1">
    <source>
        <dbReference type="SAM" id="Phobius"/>
    </source>
</evidence>
<dbReference type="AlphaFoldDB" id="B9XDH4"/>
<comment type="caution">
    <text evidence="2">The sequence shown here is derived from an EMBL/GenBank/DDBJ whole genome shotgun (WGS) entry which is preliminary data.</text>
</comment>
<dbReference type="Proteomes" id="UP000003688">
    <property type="component" value="Unassembled WGS sequence"/>
</dbReference>
<feature type="transmembrane region" description="Helical" evidence="1">
    <location>
        <begin position="271"/>
        <end position="295"/>
    </location>
</feature>
<feature type="transmembrane region" description="Helical" evidence="1">
    <location>
        <begin position="143"/>
        <end position="167"/>
    </location>
</feature>